<feature type="signal peptide" evidence="2">
    <location>
        <begin position="1"/>
        <end position="22"/>
    </location>
</feature>
<sequence>MRFLLSTALTAPMLLCAMTASAAEVRKDGDVAKEGEAAKEGDKAAQNFPESAAAKPAVRTPFAYPTEAAGEGTTTEGFNAHRWVEDWRSYKDPAKRDDIFDRLKYLPLAADGDVYLTLSGEVRARFNHVTNPGLTRGPAQDQELLRLVGGADLHIGKHFRLFGELASGQITGENIGVPANNLHNDLFAQQYFAEATADIGPAAVGVRYGRQEFADGAAQLVSQRDNNSLAFVLNGIRGWARTSNLRADVFDLKFTTLGSHGLRDDKIDDGHRFSGVTFGYALPKTLFGKSKLYFDPFIWRFRSSGQRWGVTTATEVRNYLGARLWGSAGDYTIDWTVTHQTGEFGTRNIDATQIFMGQNVLLSKSALKPRLGFHFDYGTGDNSQGTGTLGTAAAPFGNTIYFAYTTAIGPTNLRMIAPTFAFSPTKTIKVSTEYSWAMRDNLSEPVYRGNATAYARTANVEGRDVAQLARLQVVWTPTRRLSFTGRYEHMFTGEVFERAGYTDYDYLALWTNWRF</sequence>
<evidence type="ECO:0000259" key="3">
    <source>
        <dbReference type="Pfam" id="PF13372"/>
    </source>
</evidence>
<reference evidence="4 5" key="1">
    <citation type="submission" date="2020-08" db="EMBL/GenBank/DDBJ databases">
        <title>Genomic Encyclopedia of Type Strains, Phase IV (KMG-IV): sequencing the most valuable type-strain genomes for metagenomic binning, comparative biology and taxonomic classification.</title>
        <authorList>
            <person name="Goeker M."/>
        </authorList>
    </citation>
    <scope>NUCLEOTIDE SEQUENCE [LARGE SCALE GENOMIC DNA]</scope>
    <source>
        <strain evidence="4 5">DSM 26736</strain>
    </source>
</reference>
<evidence type="ECO:0000256" key="2">
    <source>
        <dbReference type="SAM" id="SignalP"/>
    </source>
</evidence>
<keyword evidence="5" id="KW-1185">Reference proteome</keyword>
<dbReference type="RefSeq" id="WP_246352233.1">
    <property type="nucleotide sequence ID" value="NZ_JACIJF010000003.1"/>
</dbReference>
<feature type="domain" description="Alginate export" evidence="3">
    <location>
        <begin position="115"/>
        <end position="505"/>
    </location>
</feature>
<proteinExistence type="predicted"/>
<name>A0A840YL99_9SPHN</name>
<dbReference type="Proteomes" id="UP000527143">
    <property type="component" value="Unassembled WGS sequence"/>
</dbReference>
<dbReference type="EMBL" id="JACIJF010000003">
    <property type="protein sequence ID" value="MBB5710176.1"/>
    <property type="molecule type" value="Genomic_DNA"/>
</dbReference>
<comment type="caution">
    <text evidence="4">The sequence shown here is derived from an EMBL/GenBank/DDBJ whole genome shotgun (WGS) entry which is preliminary data.</text>
</comment>
<dbReference type="InterPro" id="IPR025388">
    <property type="entry name" value="Alginate_export_dom"/>
</dbReference>
<dbReference type="AlphaFoldDB" id="A0A840YL99"/>
<protein>
    <recommendedName>
        <fullName evidence="3">Alginate export domain-containing protein</fullName>
    </recommendedName>
</protein>
<accession>A0A840YL99</accession>
<feature type="chain" id="PRO_5032933391" description="Alginate export domain-containing protein" evidence="2">
    <location>
        <begin position="23"/>
        <end position="515"/>
    </location>
</feature>
<dbReference type="Pfam" id="PF13372">
    <property type="entry name" value="Alginate_exp"/>
    <property type="match status" value="1"/>
</dbReference>
<organism evidence="4 5">
    <name type="scientific">Sphingomonas xinjiangensis</name>
    <dbReference type="NCBI Taxonomy" id="643568"/>
    <lineage>
        <taxon>Bacteria</taxon>
        <taxon>Pseudomonadati</taxon>
        <taxon>Pseudomonadota</taxon>
        <taxon>Alphaproteobacteria</taxon>
        <taxon>Sphingomonadales</taxon>
        <taxon>Sphingomonadaceae</taxon>
        <taxon>Sphingomonas</taxon>
    </lineage>
</organism>
<evidence type="ECO:0000313" key="5">
    <source>
        <dbReference type="Proteomes" id="UP000527143"/>
    </source>
</evidence>
<evidence type="ECO:0000256" key="1">
    <source>
        <dbReference type="SAM" id="MobiDB-lite"/>
    </source>
</evidence>
<evidence type="ECO:0000313" key="4">
    <source>
        <dbReference type="EMBL" id="MBB5710176.1"/>
    </source>
</evidence>
<keyword evidence="2" id="KW-0732">Signal</keyword>
<feature type="compositionally biased region" description="Basic and acidic residues" evidence="1">
    <location>
        <begin position="33"/>
        <end position="43"/>
    </location>
</feature>
<gene>
    <name evidence="4" type="ORF">FHT02_001404</name>
</gene>
<feature type="region of interest" description="Disordered" evidence="1">
    <location>
        <begin position="33"/>
        <end position="53"/>
    </location>
</feature>